<evidence type="ECO:0000256" key="6">
    <source>
        <dbReference type="ARBA" id="ARBA00022777"/>
    </source>
</evidence>
<evidence type="ECO:0000256" key="5">
    <source>
        <dbReference type="ARBA" id="ARBA00022741"/>
    </source>
</evidence>
<dbReference type="SUPFAM" id="SSF53067">
    <property type="entry name" value="Actin-like ATPase domain"/>
    <property type="match status" value="1"/>
</dbReference>
<dbReference type="Pfam" id="PF00480">
    <property type="entry name" value="ROK"/>
    <property type="match status" value="1"/>
</dbReference>
<evidence type="ECO:0000256" key="3">
    <source>
        <dbReference type="ARBA" id="ARBA00022679"/>
    </source>
</evidence>
<keyword evidence="3" id="KW-0808">Transferase</keyword>
<dbReference type="GO" id="GO:0045127">
    <property type="term" value="F:N-acetylglucosamine kinase activity"/>
    <property type="evidence" value="ECO:0007669"/>
    <property type="project" value="UniProtKB-EC"/>
</dbReference>
<dbReference type="EC" id="2.7.1.59" evidence="1"/>
<keyword evidence="5" id="KW-0547">Nucleotide-binding</keyword>
<keyword evidence="8" id="KW-0067">ATP-binding</keyword>
<dbReference type="OrthoDB" id="9810372at2"/>
<dbReference type="PANTHER" id="PTHR18964">
    <property type="entry name" value="ROK (REPRESSOR, ORF, KINASE) FAMILY"/>
    <property type="match status" value="1"/>
</dbReference>
<evidence type="ECO:0000256" key="7">
    <source>
        <dbReference type="ARBA" id="ARBA00022833"/>
    </source>
</evidence>
<sequence>MIYGLDVGGTKMELGCFDAQLNDLERCRVATPARDYPALLNTIAALVADARLRHGPGPLGIALPGLVDGQGLSLCANLPGATGRPLGADLARRLGQPLTLGNDCRCFALSEALGGAGAGYRRVFGAVLGTGAAGGLVVDGLLYQGRQDIACEYGHQPLPARLLLRYQLPLWTCGCGQQGCYEAYVSGPGLARLYGHFGGQAEDAAAVLALWRRAEPLAQATLDCYLDLLGACFAGLVLAYDPDLIVLGGGLSKVPELYQLLPARIDACLFGPFQSPPLVPARFGDASGARGIALLARQHD</sequence>
<keyword evidence="7" id="KW-0862">Zinc</keyword>
<name>K2KJN4_9GAMM</name>
<evidence type="ECO:0000256" key="2">
    <source>
        <dbReference type="ARBA" id="ARBA00014974"/>
    </source>
</evidence>
<evidence type="ECO:0000256" key="4">
    <source>
        <dbReference type="ARBA" id="ARBA00022723"/>
    </source>
</evidence>
<comment type="pathway">
    <text evidence="11">Cell wall biogenesis; peptidoglycan recycling.</text>
</comment>
<comment type="similarity">
    <text evidence="12">Belongs to the ROK (NagC/XylR) family. NagK subfamily.</text>
</comment>
<evidence type="ECO:0000313" key="14">
    <source>
        <dbReference type="EMBL" id="EKE77530.1"/>
    </source>
</evidence>
<reference evidence="14 15" key="1">
    <citation type="journal article" date="2012" name="J. Bacteriol.">
        <title>Genome Sequence of Gallaecimonas xiamenensis Type Strain 3-C-1.</title>
        <authorList>
            <person name="Lai Q."/>
            <person name="Wang L."/>
            <person name="Wang W."/>
            <person name="Shao Z."/>
        </authorList>
    </citation>
    <scope>NUCLEOTIDE SEQUENCE [LARGE SCALE GENOMIC DNA]</scope>
    <source>
        <strain evidence="14 15">3-C-1</strain>
    </source>
</reference>
<gene>
    <name evidence="14" type="ORF">B3C1_01925</name>
</gene>
<dbReference type="GO" id="GO:0046872">
    <property type="term" value="F:metal ion binding"/>
    <property type="evidence" value="ECO:0007669"/>
    <property type="project" value="UniProtKB-KW"/>
</dbReference>
<dbReference type="PATRIC" id="fig|745411.4.peg.375"/>
<evidence type="ECO:0000256" key="12">
    <source>
        <dbReference type="ARBA" id="ARBA00038116"/>
    </source>
</evidence>
<evidence type="ECO:0000256" key="13">
    <source>
        <dbReference type="ARBA" id="ARBA00049065"/>
    </source>
</evidence>
<accession>K2KJN4</accession>
<dbReference type="AlphaFoldDB" id="K2KJN4"/>
<comment type="catalytic activity">
    <reaction evidence="13">
        <text>N-acetyl-D-glucosamine + ATP = N-acetyl-D-glucosamine 6-phosphate + ADP + H(+)</text>
        <dbReference type="Rhea" id="RHEA:17417"/>
        <dbReference type="ChEBI" id="CHEBI:15378"/>
        <dbReference type="ChEBI" id="CHEBI:30616"/>
        <dbReference type="ChEBI" id="CHEBI:57513"/>
        <dbReference type="ChEBI" id="CHEBI:456216"/>
        <dbReference type="ChEBI" id="CHEBI:506227"/>
        <dbReference type="EC" id="2.7.1.59"/>
    </reaction>
</comment>
<evidence type="ECO:0000256" key="11">
    <source>
        <dbReference type="ARBA" id="ARBA00037880"/>
    </source>
</evidence>
<evidence type="ECO:0000256" key="9">
    <source>
        <dbReference type="ARBA" id="ARBA00023277"/>
    </source>
</evidence>
<dbReference type="EMBL" id="AMRI01000002">
    <property type="protein sequence ID" value="EKE77530.1"/>
    <property type="molecule type" value="Genomic_DNA"/>
</dbReference>
<dbReference type="PANTHER" id="PTHR18964:SF162">
    <property type="entry name" value="N-ACETYL-D-GLUCOSAMINE KINASE"/>
    <property type="match status" value="1"/>
</dbReference>
<dbReference type="STRING" id="745411.B3C1_01925"/>
<proteinExistence type="inferred from homology"/>
<dbReference type="Proteomes" id="UP000006755">
    <property type="component" value="Unassembled WGS sequence"/>
</dbReference>
<keyword evidence="9" id="KW-0119">Carbohydrate metabolism</keyword>
<dbReference type="InterPro" id="IPR043129">
    <property type="entry name" value="ATPase_NBD"/>
</dbReference>
<evidence type="ECO:0000256" key="1">
    <source>
        <dbReference type="ARBA" id="ARBA00012122"/>
    </source>
</evidence>
<keyword evidence="6 14" id="KW-0418">Kinase</keyword>
<dbReference type="GO" id="GO:0005524">
    <property type="term" value="F:ATP binding"/>
    <property type="evidence" value="ECO:0007669"/>
    <property type="project" value="UniProtKB-KW"/>
</dbReference>
<keyword evidence="4" id="KW-0479">Metal-binding</keyword>
<evidence type="ECO:0000256" key="8">
    <source>
        <dbReference type="ARBA" id="ARBA00022840"/>
    </source>
</evidence>
<evidence type="ECO:0000313" key="15">
    <source>
        <dbReference type="Proteomes" id="UP000006755"/>
    </source>
</evidence>
<dbReference type="RefSeq" id="WP_008482535.1">
    <property type="nucleotide sequence ID" value="NZ_AMRI01000002.1"/>
</dbReference>
<dbReference type="eggNOG" id="COG1940">
    <property type="taxonomic scope" value="Bacteria"/>
</dbReference>
<organism evidence="14 15">
    <name type="scientific">Gallaecimonas xiamenensis 3-C-1</name>
    <dbReference type="NCBI Taxonomy" id="745411"/>
    <lineage>
        <taxon>Bacteria</taxon>
        <taxon>Pseudomonadati</taxon>
        <taxon>Pseudomonadota</taxon>
        <taxon>Gammaproteobacteria</taxon>
        <taxon>Enterobacterales</taxon>
        <taxon>Gallaecimonadaceae</taxon>
        <taxon>Gallaecimonas</taxon>
    </lineage>
</organism>
<keyword evidence="15" id="KW-1185">Reference proteome</keyword>
<evidence type="ECO:0000256" key="10">
    <source>
        <dbReference type="ARBA" id="ARBA00031123"/>
    </source>
</evidence>
<comment type="caution">
    <text evidence="14">The sequence shown here is derived from an EMBL/GenBank/DDBJ whole genome shotgun (WGS) entry which is preliminary data.</text>
</comment>
<dbReference type="Gene3D" id="3.30.420.40">
    <property type="match status" value="2"/>
</dbReference>
<protein>
    <recommendedName>
        <fullName evidence="2">N-acetyl-D-glucosamine kinase</fullName>
        <ecNumber evidence="1">2.7.1.59</ecNumber>
    </recommendedName>
    <alternativeName>
        <fullName evidence="10">GlcNAc kinase</fullName>
    </alternativeName>
</protein>
<dbReference type="CDD" id="cd24057">
    <property type="entry name" value="ASKHA_NBD_ROK_NAGK"/>
    <property type="match status" value="1"/>
</dbReference>
<dbReference type="InterPro" id="IPR000600">
    <property type="entry name" value="ROK"/>
</dbReference>